<dbReference type="Proteomes" id="UP001374579">
    <property type="component" value="Unassembled WGS sequence"/>
</dbReference>
<proteinExistence type="predicted"/>
<name>A0AAN9GFU7_9CAEN</name>
<accession>A0AAN9GFU7</accession>
<reference evidence="1 2" key="1">
    <citation type="submission" date="2024-02" db="EMBL/GenBank/DDBJ databases">
        <title>Chromosome-scale genome assembly of the rough periwinkle Littorina saxatilis.</title>
        <authorList>
            <person name="De Jode A."/>
            <person name="Faria R."/>
            <person name="Formenti G."/>
            <person name="Sims Y."/>
            <person name="Smith T.P."/>
            <person name="Tracey A."/>
            <person name="Wood J.M.D."/>
            <person name="Zagrodzka Z.B."/>
            <person name="Johannesson K."/>
            <person name="Butlin R.K."/>
            <person name="Leder E.H."/>
        </authorList>
    </citation>
    <scope>NUCLEOTIDE SEQUENCE [LARGE SCALE GENOMIC DNA]</scope>
    <source>
        <strain evidence="1">Snail1</strain>
        <tissue evidence="1">Muscle</tissue>
    </source>
</reference>
<protein>
    <submittedName>
        <fullName evidence="1">Uncharacterized protein</fullName>
    </submittedName>
</protein>
<dbReference type="EMBL" id="JBAMIC010000007">
    <property type="protein sequence ID" value="KAK7106234.1"/>
    <property type="molecule type" value="Genomic_DNA"/>
</dbReference>
<evidence type="ECO:0000313" key="1">
    <source>
        <dbReference type="EMBL" id="KAK7106234.1"/>
    </source>
</evidence>
<gene>
    <name evidence="1" type="ORF">V1264_017510</name>
</gene>
<comment type="caution">
    <text evidence="1">The sequence shown here is derived from an EMBL/GenBank/DDBJ whole genome shotgun (WGS) entry which is preliminary data.</text>
</comment>
<sequence>MEKTLCPSQPSQDRTISGKRHFTPAILIAGGTREWPPRTPTLKLSRLLQVAVLRLEGHGSDQGNKRSKCEILLSMVLLLKR</sequence>
<keyword evidence="2" id="KW-1185">Reference proteome</keyword>
<organism evidence="1 2">
    <name type="scientific">Littorina saxatilis</name>
    <dbReference type="NCBI Taxonomy" id="31220"/>
    <lineage>
        <taxon>Eukaryota</taxon>
        <taxon>Metazoa</taxon>
        <taxon>Spiralia</taxon>
        <taxon>Lophotrochozoa</taxon>
        <taxon>Mollusca</taxon>
        <taxon>Gastropoda</taxon>
        <taxon>Caenogastropoda</taxon>
        <taxon>Littorinimorpha</taxon>
        <taxon>Littorinoidea</taxon>
        <taxon>Littorinidae</taxon>
        <taxon>Littorina</taxon>
    </lineage>
</organism>
<dbReference type="AlphaFoldDB" id="A0AAN9GFU7"/>
<evidence type="ECO:0000313" key="2">
    <source>
        <dbReference type="Proteomes" id="UP001374579"/>
    </source>
</evidence>